<feature type="region of interest" description="Disordered" evidence="11">
    <location>
        <begin position="577"/>
        <end position="596"/>
    </location>
</feature>
<evidence type="ECO:0000256" key="10">
    <source>
        <dbReference type="SAM" id="Coils"/>
    </source>
</evidence>
<dbReference type="RefSeq" id="WP_273943783.1">
    <property type="nucleotide sequence ID" value="NZ_CP097263.1"/>
</dbReference>
<dbReference type="PANTHER" id="PTHR11059">
    <property type="entry name" value="DNA REPAIR PROTEIN RECN"/>
    <property type="match status" value="1"/>
</dbReference>
<keyword evidence="4" id="KW-0547">Nucleotide-binding</keyword>
<evidence type="ECO:0000256" key="7">
    <source>
        <dbReference type="ARBA" id="ARBA00023204"/>
    </source>
</evidence>
<accession>A0ABV6MZQ2</accession>
<evidence type="ECO:0000256" key="3">
    <source>
        <dbReference type="ARBA" id="ARBA00021315"/>
    </source>
</evidence>
<keyword evidence="5 9" id="KW-0227">DNA damage</keyword>
<comment type="caution">
    <text evidence="13">The sequence shown here is derived from an EMBL/GenBank/DDBJ whole genome shotgun (WGS) entry which is preliminary data.</text>
</comment>
<evidence type="ECO:0000256" key="4">
    <source>
        <dbReference type="ARBA" id="ARBA00022741"/>
    </source>
</evidence>
<evidence type="ECO:0000256" key="2">
    <source>
        <dbReference type="ARBA" id="ARBA00009441"/>
    </source>
</evidence>
<reference evidence="13 14" key="1">
    <citation type="submission" date="2024-09" db="EMBL/GenBank/DDBJ databases">
        <authorList>
            <person name="Sun Q."/>
            <person name="Mori K."/>
        </authorList>
    </citation>
    <scope>NUCLEOTIDE SEQUENCE [LARGE SCALE GENOMIC DNA]</scope>
    <source>
        <strain evidence="13 14">TBRC 1432</strain>
    </source>
</reference>
<feature type="compositionally biased region" description="Basic and acidic residues" evidence="11">
    <location>
        <begin position="577"/>
        <end position="587"/>
    </location>
</feature>
<gene>
    <name evidence="13" type="primary">recN</name>
    <name evidence="13" type="ORF">ACFFH7_29520</name>
</gene>
<proteinExistence type="inferred from homology"/>
<evidence type="ECO:0000256" key="1">
    <source>
        <dbReference type="ARBA" id="ARBA00003618"/>
    </source>
</evidence>
<evidence type="ECO:0000313" key="14">
    <source>
        <dbReference type="Proteomes" id="UP001589810"/>
    </source>
</evidence>
<keyword evidence="6" id="KW-0067">ATP-binding</keyword>
<organism evidence="13 14">
    <name type="scientific">Kutzneria chonburiensis</name>
    <dbReference type="NCBI Taxonomy" id="1483604"/>
    <lineage>
        <taxon>Bacteria</taxon>
        <taxon>Bacillati</taxon>
        <taxon>Actinomycetota</taxon>
        <taxon>Actinomycetes</taxon>
        <taxon>Pseudonocardiales</taxon>
        <taxon>Pseudonocardiaceae</taxon>
        <taxon>Kutzneria</taxon>
    </lineage>
</organism>
<dbReference type="Proteomes" id="UP001589810">
    <property type="component" value="Unassembled WGS sequence"/>
</dbReference>
<evidence type="ECO:0000256" key="8">
    <source>
        <dbReference type="ARBA" id="ARBA00033408"/>
    </source>
</evidence>
<sequence>MLIEMRIQGLGVIDEASIELHRGLTVVTGETGAGKTMVVTGLHLLSGGRAEASRVRTGVERAVVEGRFHTPPGSPAAEVAANAGADPDEDGSLIAVRTVSTDGRSRAHLGGRSVPVGVLAELSEQLIAVHGQNDQLRLTRPAEQRAVLDRFAGEAVAEPLGRYRALREEWVQVCTELIERTEKSREMAREADLLKHGLAEIEAVDPKPGEDEELHAEARRLADVDQLREVASGAQYSLSGAADAEVEAVGALGMIAEARRRFSSTEDPKLRDLEPRLAEASVLLTDVATELVGYLESLDADPARLEQVLARQQELKQLTRKYAADIDGVLEWARVSQERLAGLDTSEEALAELARRRDELAGQLAEAAVEVSAERVAAAEDLGKAVTEELAGLAMAQATVEVAVLARVAEADDPVALLVDGQRLHAGREGVDDVELRLMPHPGSPALPVNKGASGGELSRVMLALEVVLSHADPVPTLVFDEVDAGVGGRAAVEVGRRLARLARSHQVIVVTHLPQVAAYADRHMVVNKVAEGGLTSSGVKVLDESERVVELARMLAGLDFTYTGRAHAEELLDAARSDKKADEPVRKTRKKAAKS</sequence>
<evidence type="ECO:0000256" key="9">
    <source>
        <dbReference type="PIRNR" id="PIRNR003128"/>
    </source>
</evidence>
<dbReference type="PIRSF" id="PIRSF003128">
    <property type="entry name" value="RecN"/>
    <property type="match status" value="1"/>
</dbReference>
<dbReference type="Gene3D" id="3.40.50.300">
    <property type="entry name" value="P-loop containing nucleotide triphosphate hydrolases"/>
    <property type="match status" value="2"/>
</dbReference>
<evidence type="ECO:0000256" key="11">
    <source>
        <dbReference type="SAM" id="MobiDB-lite"/>
    </source>
</evidence>
<evidence type="ECO:0000259" key="12">
    <source>
        <dbReference type="Pfam" id="PF02463"/>
    </source>
</evidence>
<comment type="function">
    <text evidence="1 9">May be involved in recombinational repair of damaged DNA.</text>
</comment>
<evidence type="ECO:0000313" key="13">
    <source>
        <dbReference type="EMBL" id="MFC0545687.1"/>
    </source>
</evidence>
<evidence type="ECO:0000256" key="6">
    <source>
        <dbReference type="ARBA" id="ARBA00022840"/>
    </source>
</evidence>
<comment type="similarity">
    <text evidence="2 9">Belongs to the RecN family.</text>
</comment>
<keyword evidence="14" id="KW-1185">Reference proteome</keyword>
<name>A0ABV6MZQ2_9PSEU</name>
<dbReference type="EMBL" id="JBHLUD010000010">
    <property type="protein sequence ID" value="MFC0545687.1"/>
    <property type="molecule type" value="Genomic_DNA"/>
</dbReference>
<feature type="domain" description="RecF/RecN/SMC N-terminal" evidence="12">
    <location>
        <begin position="6"/>
        <end position="532"/>
    </location>
</feature>
<feature type="coiled-coil region" evidence="10">
    <location>
        <begin position="343"/>
        <end position="370"/>
    </location>
</feature>
<dbReference type="InterPro" id="IPR003395">
    <property type="entry name" value="RecF/RecN/SMC_N"/>
</dbReference>
<evidence type="ECO:0000256" key="5">
    <source>
        <dbReference type="ARBA" id="ARBA00022763"/>
    </source>
</evidence>
<dbReference type="Pfam" id="PF02463">
    <property type="entry name" value="SMC_N"/>
    <property type="match status" value="1"/>
</dbReference>
<dbReference type="NCBIfam" id="TIGR00634">
    <property type="entry name" value="recN"/>
    <property type="match status" value="1"/>
</dbReference>
<protein>
    <recommendedName>
        <fullName evidence="3 9">DNA repair protein RecN</fullName>
    </recommendedName>
    <alternativeName>
        <fullName evidence="8 9">Recombination protein N</fullName>
    </alternativeName>
</protein>
<dbReference type="CDD" id="cd03241">
    <property type="entry name" value="ABC_RecN"/>
    <property type="match status" value="1"/>
</dbReference>
<keyword evidence="10" id="KW-0175">Coiled coil</keyword>
<dbReference type="InterPro" id="IPR004604">
    <property type="entry name" value="DNA_recomb/repair_RecN"/>
</dbReference>
<keyword evidence="7 9" id="KW-0234">DNA repair</keyword>
<dbReference type="PANTHER" id="PTHR11059:SF0">
    <property type="entry name" value="DNA REPAIR PROTEIN RECN"/>
    <property type="match status" value="1"/>
</dbReference>
<dbReference type="InterPro" id="IPR027417">
    <property type="entry name" value="P-loop_NTPase"/>
</dbReference>
<dbReference type="SUPFAM" id="SSF52540">
    <property type="entry name" value="P-loop containing nucleoside triphosphate hydrolases"/>
    <property type="match status" value="2"/>
</dbReference>